<protein>
    <recommendedName>
        <fullName evidence="2">RNA 2',3'-cyclic phosphodiesterase</fullName>
        <shortName evidence="2">RNA 2',3'-CPDase</shortName>
        <ecNumber evidence="2">3.1.4.58</ecNumber>
    </recommendedName>
</protein>
<keyword evidence="4" id="KW-1185">Reference proteome</keyword>
<dbReference type="GO" id="GO:0004113">
    <property type="term" value="F:2',3'-cyclic-nucleotide 3'-phosphodiesterase activity"/>
    <property type="evidence" value="ECO:0007669"/>
    <property type="project" value="InterPro"/>
</dbReference>
<dbReference type="InterPro" id="IPR009097">
    <property type="entry name" value="Cyclic_Pdiesterase"/>
</dbReference>
<feature type="short sequence motif" description="HXTX 1" evidence="2">
    <location>
        <begin position="39"/>
        <end position="42"/>
    </location>
</feature>
<accession>A0A6L7EY65</accession>
<evidence type="ECO:0000313" key="3">
    <source>
        <dbReference type="EMBL" id="MXG89109.1"/>
    </source>
</evidence>
<dbReference type="Gene3D" id="3.90.1140.10">
    <property type="entry name" value="Cyclic phosphodiesterase"/>
    <property type="match status" value="1"/>
</dbReference>
<dbReference type="EC" id="3.1.4.58" evidence="2"/>
<dbReference type="EMBL" id="WUEK01000003">
    <property type="protein sequence ID" value="MXG89109.1"/>
    <property type="molecule type" value="Genomic_DNA"/>
</dbReference>
<dbReference type="NCBIfam" id="TIGR02258">
    <property type="entry name" value="2_5_ligase"/>
    <property type="match status" value="1"/>
</dbReference>
<dbReference type="InterPro" id="IPR004175">
    <property type="entry name" value="RNA_CPDase"/>
</dbReference>
<reference evidence="3 4" key="1">
    <citation type="submission" date="2019-12" db="EMBL/GenBank/DDBJ databases">
        <authorList>
            <person name="Kun Z."/>
        </authorList>
    </citation>
    <scope>NUCLEOTIDE SEQUENCE [LARGE SCALE GENOMIC DNA]</scope>
    <source>
        <strain evidence="3 4">YIM 123512</strain>
    </source>
</reference>
<dbReference type="PANTHER" id="PTHR35561">
    <property type="entry name" value="RNA 2',3'-CYCLIC PHOSPHODIESTERASE"/>
    <property type="match status" value="1"/>
</dbReference>
<evidence type="ECO:0000256" key="2">
    <source>
        <dbReference type="HAMAP-Rule" id="MF_01940"/>
    </source>
</evidence>
<evidence type="ECO:0000313" key="4">
    <source>
        <dbReference type="Proteomes" id="UP000473325"/>
    </source>
</evidence>
<feature type="active site" description="Proton acceptor" evidence="2">
    <location>
        <position position="130"/>
    </location>
</feature>
<dbReference type="Pfam" id="PF13563">
    <property type="entry name" value="2_5_RNA_ligase2"/>
    <property type="match status" value="1"/>
</dbReference>
<dbReference type="HAMAP" id="MF_01940">
    <property type="entry name" value="RNA_CPDase"/>
    <property type="match status" value="1"/>
</dbReference>
<dbReference type="Proteomes" id="UP000473325">
    <property type="component" value="Unassembled WGS sequence"/>
</dbReference>
<comment type="function">
    <text evidence="2">Hydrolyzes RNA 2',3'-cyclic phosphodiester to an RNA 2'-phosphomonoester.</text>
</comment>
<gene>
    <name evidence="3" type="primary">thpR</name>
    <name evidence="3" type="ORF">GRQ65_06045</name>
</gene>
<comment type="similarity">
    <text evidence="2">Belongs to the 2H phosphoesterase superfamily. ThpR family.</text>
</comment>
<feature type="short sequence motif" description="HXTX 2" evidence="2">
    <location>
        <begin position="130"/>
        <end position="133"/>
    </location>
</feature>
<dbReference type="SUPFAM" id="SSF55144">
    <property type="entry name" value="LigT-like"/>
    <property type="match status" value="1"/>
</dbReference>
<dbReference type="AlphaFoldDB" id="A0A6L7EY65"/>
<sequence>MRMFVALVPTEEARAHLDSFLDVRRDAGDLRWSAPDQVHLTLAFCADVPERAYDDLVERLERAAAKRTAFDCRIAGGGAFPDVAQAKVVWAGLETEDDTAADELDLLAAGARAAANRAGAPTDGARFRPHLTVGRPRYPHDVTNWVRLLDSYAGPWWRADEIALVHSHLGEGPRGRPRHEVVETLALSEP</sequence>
<dbReference type="GO" id="GO:0008664">
    <property type="term" value="F:RNA 2',3'-cyclic 3'-phosphodiesterase activity"/>
    <property type="evidence" value="ECO:0007669"/>
    <property type="project" value="UniProtKB-EC"/>
</dbReference>
<comment type="caution">
    <text evidence="3">The sequence shown here is derived from an EMBL/GenBank/DDBJ whole genome shotgun (WGS) entry which is preliminary data.</text>
</comment>
<proteinExistence type="inferred from homology"/>
<keyword evidence="1 2" id="KW-0378">Hydrolase</keyword>
<dbReference type="PANTHER" id="PTHR35561:SF1">
    <property type="entry name" value="RNA 2',3'-CYCLIC PHOSPHODIESTERASE"/>
    <property type="match status" value="1"/>
</dbReference>
<comment type="catalytic activity">
    <reaction evidence="2">
        <text>a 3'-end 2',3'-cyclophospho-ribonucleotide-RNA + H2O = a 3'-end 2'-phospho-ribonucleotide-RNA + H(+)</text>
        <dbReference type="Rhea" id="RHEA:11828"/>
        <dbReference type="Rhea" id="RHEA-COMP:10464"/>
        <dbReference type="Rhea" id="RHEA-COMP:17353"/>
        <dbReference type="ChEBI" id="CHEBI:15377"/>
        <dbReference type="ChEBI" id="CHEBI:15378"/>
        <dbReference type="ChEBI" id="CHEBI:83064"/>
        <dbReference type="ChEBI" id="CHEBI:173113"/>
        <dbReference type="EC" id="3.1.4.58"/>
    </reaction>
</comment>
<feature type="active site" description="Proton donor" evidence="2">
    <location>
        <position position="39"/>
    </location>
</feature>
<organism evidence="3 4">
    <name type="scientific">Nocardioides flavescens</name>
    <dbReference type="NCBI Taxonomy" id="2691959"/>
    <lineage>
        <taxon>Bacteria</taxon>
        <taxon>Bacillati</taxon>
        <taxon>Actinomycetota</taxon>
        <taxon>Actinomycetes</taxon>
        <taxon>Propionibacteriales</taxon>
        <taxon>Nocardioidaceae</taxon>
        <taxon>Nocardioides</taxon>
    </lineage>
</organism>
<name>A0A6L7EY65_9ACTN</name>
<evidence type="ECO:0000256" key="1">
    <source>
        <dbReference type="ARBA" id="ARBA00022801"/>
    </source>
</evidence>